<sequence>MKKNLVYQCLTDEMYMAPDGLMKYRIQEVEFTKEVGQIGRLGIKELARHETRAWIERNPSPCRCLTGM</sequence>
<dbReference type="Proteomes" id="UP000016648">
    <property type="component" value="Unassembled WGS sequence"/>
</dbReference>
<dbReference type="PATRIC" id="fig|1115809.3.peg.1128"/>
<dbReference type="RefSeq" id="WP_021589488.1">
    <property type="nucleotide sequence ID" value="NZ_AWEY01000018.1"/>
</dbReference>
<gene>
    <name evidence="1" type="ORF">HMPREF9135_2028</name>
</gene>
<accession>U2NNC6</accession>
<dbReference type="AlphaFoldDB" id="U2NNC6"/>
<keyword evidence="2" id="KW-1185">Reference proteome</keyword>
<organism evidence="1 2">
    <name type="scientific">Segatella baroniae F0067</name>
    <dbReference type="NCBI Taxonomy" id="1115809"/>
    <lineage>
        <taxon>Bacteria</taxon>
        <taxon>Pseudomonadati</taxon>
        <taxon>Bacteroidota</taxon>
        <taxon>Bacteroidia</taxon>
        <taxon>Bacteroidales</taxon>
        <taxon>Prevotellaceae</taxon>
        <taxon>Segatella</taxon>
    </lineage>
</organism>
<protein>
    <submittedName>
        <fullName evidence="1">Uncharacterized protein</fullName>
    </submittedName>
</protein>
<comment type="caution">
    <text evidence="1">The sequence shown here is derived from an EMBL/GenBank/DDBJ whole genome shotgun (WGS) entry which is preliminary data.</text>
</comment>
<proteinExistence type="predicted"/>
<reference evidence="1 2" key="1">
    <citation type="submission" date="2013-08" db="EMBL/GenBank/DDBJ databases">
        <authorList>
            <person name="Durkin A.S."/>
            <person name="Haft D.R."/>
            <person name="McCorrison J."/>
            <person name="Torralba M."/>
            <person name="Gillis M."/>
            <person name="Haft D.H."/>
            <person name="Methe B."/>
            <person name="Sutton G."/>
            <person name="Nelson K.E."/>
        </authorList>
    </citation>
    <scope>NUCLEOTIDE SEQUENCE [LARGE SCALE GENOMIC DNA]</scope>
    <source>
        <strain evidence="1 2">F0067</strain>
    </source>
</reference>
<evidence type="ECO:0000313" key="2">
    <source>
        <dbReference type="Proteomes" id="UP000016648"/>
    </source>
</evidence>
<name>U2NNC6_9BACT</name>
<evidence type="ECO:0000313" key="1">
    <source>
        <dbReference type="EMBL" id="ERK39555.1"/>
    </source>
</evidence>
<dbReference type="EMBL" id="AWEY01000018">
    <property type="protein sequence ID" value="ERK39555.1"/>
    <property type="molecule type" value="Genomic_DNA"/>
</dbReference>